<protein>
    <submittedName>
        <fullName evidence="1">Uncharacterized protein</fullName>
    </submittedName>
</protein>
<sequence length="214" mass="24005">MKEQQPLLTATKSSDILLAYPVAVVNVEGVKCVCVILDTGTGSSYASAALLNRLTNHKHHKEICRVEMMLGAVTREMELSTVNVLDLVDDKFKLNVSVMKVDMSELLNVDNPHYQQLIAKASDYLCMKTDQPSCVGKTAEPVTEKTKFGWTIIVKGTEIDYTVLLIAQSNQTDYVQLCRLDMLGLEDHPEHDQASVYIEFREQLLRNNEKGSLR</sequence>
<accession>A0A7D9D9J6</accession>
<evidence type="ECO:0000313" key="1">
    <source>
        <dbReference type="EMBL" id="CAB3979479.1"/>
    </source>
</evidence>
<proteinExistence type="predicted"/>
<gene>
    <name evidence="1" type="ORF">PACLA_8A051074</name>
</gene>
<reference evidence="1" key="1">
    <citation type="submission" date="2020-04" db="EMBL/GenBank/DDBJ databases">
        <authorList>
            <person name="Alioto T."/>
            <person name="Alioto T."/>
            <person name="Gomez Garrido J."/>
        </authorList>
    </citation>
    <scope>NUCLEOTIDE SEQUENCE</scope>
    <source>
        <strain evidence="1">A484AB</strain>
    </source>
</reference>
<dbReference type="AlphaFoldDB" id="A0A7D9D9J6"/>
<dbReference type="Proteomes" id="UP001152795">
    <property type="component" value="Unassembled WGS sequence"/>
</dbReference>
<name>A0A7D9D9J6_PARCT</name>
<evidence type="ECO:0000313" key="2">
    <source>
        <dbReference type="Proteomes" id="UP001152795"/>
    </source>
</evidence>
<comment type="caution">
    <text evidence="1">The sequence shown here is derived from an EMBL/GenBank/DDBJ whole genome shotgun (WGS) entry which is preliminary data.</text>
</comment>
<keyword evidence="2" id="KW-1185">Reference proteome</keyword>
<dbReference type="EMBL" id="CACRXK020000202">
    <property type="protein sequence ID" value="CAB3979479.1"/>
    <property type="molecule type" value="Genomic_DNA"/>
</dbReference>
<organism evidence="1 2">
    <name type="scientific">Paramuricea clavata</name>
    <name type="common">Red gorgonian</name>
    <name type="synonym">Violescent sea-whip</name>
    <dbReference type="NCBI Taxonomy" id="317549"/>
    <lineage>
        <taxon>Eukaryota</taxon>
        <taxon>Metazoa</taxon>
        <taxon>Cnidaria</taxon>
        <taxon>Anthozoa</taxon>
        <taxon>Octocorallia</taxon>
        <taxon>Malacalcyonacea</taxon>
        <taxon>Plexauridae</taxon>
        <taxon>Paramuricea</taxon>
    </lineage>
</organism>